<dbReference type="InterPro" id="IPR007480">
    <property type="entry name" value="DUF529"/>
</dbReference>
<name>L0AX34_THEEQ</name>
<protein>
    <submittedName>
        <fullName evidence="2">Signal peptide-containing protein</fullName>
    </submittedName>
</protein>
<gene>
    <name evidence="2" type="ORF">BEWA_026620</name>
</gene>
<sequence length="149" mass="15926">MKTFLAISVTLLVGFCDAGCCGCVGKPQYGFVLVTPYALDLSKINADTVSTSSGKSGTVSYNVYSAQPGVKIASVSDGKTEIWKAKEGETCKTVSESTTLIPKILAICIGKDGEVNLECFEKVGEEWKSITEKEFTNRIKGTTSKPHTI</sequence>
<evidence type="ECO:0000313" key="2">
    <source>
        <dbReference type="EMBL" id="AFZ79813.1"/>
    </source>
</evidence>
<accession>L0AX34</accession>
<dbReference type="KEGG" id="beq:BEWA_026620"/>
<reference evidence="2 3" key="1">
    <citation type="journal article" date="2012" name="BMC Genomics">
        <title>Comparative genomic analysis and phylogenetic position of Theileria equi.</title>
        <authorList>
            <person name="Kappmeyer L.S."/>
            <person name="Thiagarajan M."/>
            <person name="Herndon D.R."/>
            <person name="Ramsay J.D."/>
            <person name="Caler E."/>
            <person name="Djikeng A."/>
            <person name="Gillespie J.J."/>
            <person name="Lau A.O."/>
            <person name="Roalson E.H."/>
            <person name="Silva J.C."/>
            <person name="Silva M.G."/>
            <person name="Suarez C.E."/>
            <person name="Ueti M.W."/>
            <person name="Nene V.M."/>
            <person name="Mealey R.H."/>
            <person name="Knowles D.P."/>
            <person name="Brayton K.A."/>
        </authorList>
    </citation>
    <scope>NUCLEOTIDE SEQUENCE [LARGE SCALE GENOMIC DNA]</scope>
    <source>
        <strain evidence="2 3">WA</strain>
    </source>
</reference>
<feature type="signal peptide" evidence="1">
    <location>
        <begin position="1"/>
        <end position="18"/>
    </location>
</feature>
<dbReference type="Proteomes" id="UP000031512">
    <property type="component" value="Chromosome 1"/>
</dbReference>
<proteinExistence type="predicted"/>
<evidence type="ECO:0000313" key="3">
    <source>
        <dbReference type="Proteomes" id="UP000031512"/>
    </source>
</evidence>
<organism evidence="2 3">
    <name type="scientific">Theileria equi strain WA</name>
    <dbReference type="NCBI Taxonomy" id="1537102"/>
    <lineage>
        <taxon>Eukaryota</taxon>
        <taxon>Sar</taxon>
        <taxon>Alveolata</taxon>
        <taxon>Apicomplexa</taxon>
        <taxon>Aconoidasida</taxon>
        <taxon>Piroplasmida</taxon>
        <taxon>Theileriidae</taxon>
        <taxon>Theileria</taxon>
    </lineage>
</organism>
<dbReference type="GeneID" id="15806118"/>
<dbReference type="AlphaFoldDB" id="L0AX34"/>
<dbReference type="VEuPathDB" id="PiroplasmaDB:BEWA_026620"/>
<feature type="chain" id="PRO_5003939304" evidence="1">
    <location>
        <begin position="19"/>
        <end position="149"/>
    </location>
</feature>
<dbReference type="Pfam" id="PF04385">
    <property type="entry name" value="FAINT"/>
    <property type="match status" value="1"/>
</dbReference>
<keyword evidence="3" id="KW-1185">Reference proteome</keyword>
<evidence type="ECO:0000256" key="1">
    <source>
        <dbReference type="SAM" id="SignalP"/>
    </source>
</evidence>
<dbReference type="EMBL" id="CP001669">
    <property type="protein sequence ID" value="AFZ79813.1"/>
    <property type="molecule type" value="Genomic_DNA"/>
</dbReference>
<dbReference type="OrthoDB" id="362334at2759"/>
<dbReference type="RefSeq" id="XP_004829479.1">
    <property type="nucleotide sequence ID" value="XM_004829422.1"/>
</dbReference>
<keyword evidence="1" id="KW-0732">Signal</keyword>